<evidence type="ECO:0000313" key="1">
    <source>
        <dbReference type="EMBL" id="SFG61641.1"/>
    </source>
</evidence>
<reference evidence="2" key="1">
    <citation type="submission" date="2016-10" db="EMBL/GenBank/DDBJ databases">
        <authorList>
            <person name="Varghese N."/>
            <person name="Submissions S."/>
        </authorList>
    </citation>
    <scope>NUCLEOTIDE SEQUENCE [LARGE SCALE GENOMIC DNA]</scope>
    <source>
        <strain evidence="2">DSM 17038</strain>
    </source>
</reference>
<name>A0A1I2TH49_9FIRM</name>
<dbReference type="EMBL" id="FOOX01000007">
    <property type="protein sequence ID" value="SFG61641.1"/>
    <property type="molecule type" value="Genomic_DNA"/>
</dbReference>
<proteinExistence type="predicted"/>
<dbReference type="AlphaFoldDB" id="A0A1I2TH49"/>
<evidence type="ECO:0000313" key="2">
    <source>
        <dbReference type="Proteomes" id="UP000199337"/>
    </source>
</evidence>
<gene>
    <name evidence="1" type="ORF">SAMN05660649_02122</name>
</gene>
<dbReference type="Proteomes" id="UP000199337">
    <property type="component" value="Unassembled WGS sequence"/>
</dbReference>
<accession>A0A1I2TH49</accession>
<protein>
    <submittedName>
        <fullName evidence="1">Uncharacterized protein</fullName>
    </submittedName>
</protein>
<sequence length="78" mass="9000">MFKTFNKTQSLAITGNYKYEATPCQLLATFKQKWYKLPLIYYNALMIGCIDETMKKNLTAKINALTFKPVKIQGKPQC</sequence>
<dbReference type="RefSeq" id="WP_092471357.1">
    <property type="nucleotide sequence ID" value="NZ_FOOX01000007.1"/>
</dbReference>
<organism evidence="1 2">
    <name type="scientific">Desulfotruncus arcticus DSM 17038</name>
    <dbReference type="NCBI Taxonomy" id="1121424"/>
    <lineage>
        <taxon>Bacteria</taxon>
        <taxon>Bacillati</taxon>
        <taxon>Bacillota</taxon>
        <taxon>Clostridia</taxon>
        <taxon>Eubacteriales</taxon>
        <taxon>Desulfallaceae</taxon>
        <taxon>Desulfotruncus</taxon>
    </lineage>
</organism>
<keyword evidence="2" id="KW-1185">Reference proteome</keyword>